<dbReference type="PANTHER" id="PTHR37170">
    <property type="entry name" value="GLUTAREDOXIN-RELATED"/>
    <property type="match status" value="1"/>
</dbReference>
<dbReference type="PROSITE" id="PS51354">
    <property type="entry name" value="GLUTAREDOXIN_2"/>
    <property type="match status" value="1"/>
</dbReference>
<comment type="caution">
    <text evidence="2">The sequence shown here is derived from an EMBL/GenBank/DDBJ whole genome shotgun (WGS) entry which is preliminary data.</text>
</comment>
<sequence>MAILSERDKRKLQEIFRSRLVKPVRLVLFTQEQRLVWTPWNQPCQFCRETEQLVKELSEVSPLIEAEIHDFDRESELAEQYGVDKVPAIIVSDGDGQMNIRFFGIPAGLEFTALIEDILMVSQGRTNLSEDVRAKIRAIDKPVHIQVFVTPTCPYCPRAVLTAHQFAMENPNIVADMVEATEFPKLAERYGVFAVPKVVINDAVSFEGALPENLFALYVLKAVDQLSGEEKREFEEVDRQLRGMVDDWEHEHHHDHDEFEHEHHFHRYEH</sequence>
<dbReference type="EMBL" id="JANUCP010000002">
    <property type="protein sequence ID" value="MCS3918661.1"/>
    <property type="molecule type" value="Genomic_DNA"/>
</dbReference>
<dbReference type="InterPro" id="IPR011903">
    <property type="entry name" value="TON_0319-like"/>
</dbReference>
<dbReference type="Gene3D" id="3.40.30.10">
    <property type="entry name" value="Glutaredoxin"/>
    <property type="match status" value="2"/>
</dbReference>
<evidence type="ECO:0000313" key="2">
    <source>
        <dbReference type="EMBL" id="MCS3918661.1"/>
    </source>
</evidence>
<gene>
    <name evidence="2" type="ORF">M2350_001061</name>
</gene>
<proteinExistence type="predicted"/>
<feature type="domain" description="Thioredoxin-like fold" evidence="1">
    <location>
        <begin position="43"/>
        <end position="93"/>
    </location>
</feature>
<dbReference type="NCBIfam" id="TIGR02187">
    <property type="entry name" value="PDO_seleno_TRX"/>
    <property type="match status" value="1"/>
</dbReference>
<evidence type="ECO:0000259" key="1">
    <source>
        <dbReference type="Pfam" id="PF13192"/>
    </source>
</evidence>
<protein>
    <submittedName>
        <fullName evidence="2">Glutaredoxin-like protein</fullName>
    </submittedName>
</protein>
<organism evidence="2 3">
    <name type="scientific">Candidatus Fervidibacter sacchari</name>
    <dbReference type="NCBI Taxonomy" id="1448929"/>
    <lineage>
        <taxon>Bacteria</taxon>
        <taxon>Candidatus Fervidibacterota</taxon>
        <taxon>Candidatus Fervidibacter</taxon>
    </lineage>
</organism>
<evidence type="ECO:0000313" key="3">
    <source>
        <dbReference type="Proteomes" id="UP001204798"/>
    </source>
</evidence>
<keyword evidence="3" id="KW-1185">Reference proteome</keyword>
<dbReference type="Proteomes" id="UP001204798">
    <property type="component" value="Unassembled WGS sequence"/>
</dbReference>
<dbReference type="PANTHER" id="PTHR37170:SF1">
    <property type="entry name" value="GLUTAREDOXIN-LIKE PROTEIN"/>
    <property type="match status" value="1"/>
</dbReference>
<dbReference type="Pfam" id="PF13192">
    <property type="entry name" value="Thioredoxin_3"/>
    <property type="match status" value="2"/>
</dbReference>
<dbReference type="RefSeq" id="WP_259094657.1">
    <property type="nucleotide sequence ID" value="NZ_CP130454.1"/>
</dbReference>
<dbReference type="InterPro" id="IPR036249">
    <property type="entry name" value="Thioredoxin-like_sf"/>
</dbReference>
<reference evidence="2 3" key="1">
    <citation type="submission" date="2022-08" db="EMBL/GenBank/DDBJ databases">
        <title>Bacterial and archaeal communities from various locations to study Microbial Dark Matter (Phase II).</title>
        <authorList>
            <person name="Stepanauskas R."/>
        </authorList>
    </citation>
    <scope>NUCLEOTIDE SEQUENCE [LARGE SCALE GENOMIC DNA]</scope>
    <source>
        <strain evidence="2 3">PD1</strain>
    </source>
</reference>
<dbReference type="CDD" id="cd02973">
    <property type="entry name" value="TRX_GRX_like"/>
    <property type="match status" value="1"/>
</dbReference>
<dbReference type="SUPFAM" id="SSF52833">
    <property type="entry name" value="Thioredoxin-like"/>
    <property type="match status" value="2"/>
</dbReference>
<dbReference type="InterPro" id="IPR012336">
    <property type="entry name" value="Thioredoxin-like_fold"/>
</dbReference>
<accession>A0ABT2EL46</accession>
<dbReference type="CDD" id="cd02975">
    <property type="entry name" value="PfPDO_like_N"/>
    <property type="match status" value="1"/>
</dbReference>
<feature type="domain" description="Thioredoxin-like fold" evidence="1">
    <location>
        <begin position="144"/>
        <end position="213"/>
    </location>
</feature>
<name>A0ABT2EL46_9BACT</name>